<reference evidence="4" key="1">
    <citation type="submission" date="2021-01" db="UniProtKB">
        <authorList>
            <consortium name="EnsemblMetazoa"/>
        </authorList>
    </citation>
    <scope>IDENTIFICATION</scope>
</reference>
<keyword evidence="2" id="KW-0472">Membrane</keyword>
<dbReference type="InterPro" id="IPR001507">
    <property type="entry name" value="ZP_dom"/>
</dbReference>
<protein>
    <recommendedName>
        <fullName evidence="3">ZP domain-containing protein</fullName>
    </recommendedName>
</protein>
<dbReference type="InParanoid" id="A0A7M7HAV3"/>
<dbReference type="AlphaFoldDB" id="A0A7M7HAV3"/>
<evidence type="ECO:0000313" key="5">
    <source>
        <dbReference type="Proteomes" id="UP000002358"/>
    </source>
</evidence>
<feature type="transmembrane region" description="Helical" evidence="2">
    <location>
        <begin position="397"/>
        <end position="419"/>
    </location>
</feature>
<evidence type="ECO:0000313" key="4">
    <source>
        <dbReference type="EnsemblMetazoa" id="XP_008214325"/>
    </source>
</evidence>
<organism evidence="4 5">
    <name type="scientific">Nasonia vitripennis</name>
    <name type="common">Parasitic wasp</name>
    <dbReference type="NCBI Taxonomy" id="7425"/>
    <lineage>
        <taxon>Eukaryota</taxon>
        <taxon>Metazoa</taxon>
        <taxon>Ecdysozoa</taxon>
        <taxon>Arthropoda</taxon>
        <taxon>Hexapoda</taxon>
        <taxon>Insecta</taxon>
        <taxon>Pterygota</taxon>
        <taxon>Neoptera</taxon>
        <taxon>Endopterygota</taxon>
        <taxon>Hymenoptera</taxon>
        <taxon>Apocrita</taxon>
        <taxon>Proctotrupomorpha</taxon>
        <taxon>Chalcidoidea</taxon>
        <taxon>Pteromalidae</taxon>
        <taxon>Pteromalinae</taxon>
        <taxon>Nasonia</taxon>
    </lineage>
</organism>
<keyword evidence="2" id="KW-0812">Transmembrane</keyword>
<evidence type="ECO:0000256" key="1">
    <source>
        <dbReference type="SAM" id="MobiDB-lite"/>
    </source>
</evidence>
<feature type="domain" description="ZP" evidence="3">
    <location>
        <begin position="39"/>
        <end position="328"/>
    </location>
</feature>
<proteinExistence type="predicted"/>
<name>A0A7M7HAV3_NASVI</name>
<dbReference type="Proteomes" id="UP000002358">
    <property type="component" value="Chromosome 3"/>
</dbReference>
<accession>A0A7M7HAV3</accession>
<dbReference type="PROSITE" id="PS51034">
    <property type="entry name" value="ZP_2"/>
    <property type="match status" value="1"/>
</dbReference>
<feature type="compositionally biased region" description="Low complexity" evidence="1">
    <location>
        <begin position="187"/>
        <end position="201"/>
    </location>
</feature>
<dbReference type="OrthoDB" id="8249838at2759"/>
<dbReference type="PANTHER" id="PTHR39959:SF1">
    <property type="entry name" value="ZP DOMAIN-CONTAINING PROTEIN"/>
    <property type="match status" value="1"/>
</dbReference>
<evidence type="ECO:0000259" key="3">
    <source>
        <dbReference type="PROSITE" id="PS51034"/>
    </source>
</evidence>
<dbReference type="EnsemblMetazoa" id="XM_008216103">
    <property type="protein sequence ID" value="XP_008214325"/>
    <property type="gene ID" value="LOC100117856"/>
</dbReference>
<evidence type="ECO:0000256" key="2">
    <source>
        <dbReference type="SAM" id="Phobius"/>
    </source>
</evidence>
<gene>
    <name evidence="4" type="primary">100117856</name>
</gene>
<sequence>MMINLCVIAKIDASTLFIGTMIQQVAATVAQDYEVSDIQCSGASSTSDLLTAKIRRPIGFRGGPLFADDRAADPLVDIHCQIRPDPNDPQEDNYFLKVTDFTRCGILKRNGFIHLRIWFPAFPGVVMLADQELILMCRPPEPTLLRHKAAGFAGTFPHGARVSGVVEETPGRLEYEVALYREASGNATEPSSSTPSAPGTGNAASQTVDQAVPIGTKLQLRARISPESAWGYIKLLEVTVSPDPDQPHAPGSVVLVKDGCRNRDFASIIPHQPARYRDRKNEVFLDFEAFLLSSMRDRSTLWIHSQIKACMEPQDCQPDFCLDLFEPSGHGKRRKRAVEPAQGNVTEYSPRVGRLIQRYNDSTPTTKFKENIEYTVIMPDDLYDRVAANLEGSCGNFLYVAAGLGGLLVLSALMMCYLASRLHSLSVSLPMQGKSIDDLVRDRARKYCDVAPGYTGRSTVQ</sequence>
<keyword evidence="2" id="KW-1133">Transmembrane helix</keyword>
<keyword evidence="5" id="KW-1185">Reference proteome</keyword>
<feature type="region of interest" description="Disordered" evidence="1">
    <location>
        <begin position="184"/>
        <end position="208"/>
    </location>
</feature>
<dbReference type="PANTHER" id="PTHR39959">
    <property type="entry name" value="RE44287P-RELATED"/>
    <property type="match status" value="1"/>
</dbReference>